<dbReference type="Proteomes" id="UP000805649">
    <property type="component" value="Unassembled WGS sequence"/>
</dbReference>
<evidence type="ECO:0000313" key="1">
    <source>
        <dbReference type="EMBL" id="KAL0937782.1"/>
    </source>
</evidence>
<dbReference type="EMBL" id="VUJX02000004">
    <property type="protein sequence ID" value="KAL0937782.1"/>
    <property type="molecule type" value="Genomic_DNA"/>
</dbReference>
<gene>
    <name evidence="1" type="ORF">CTRU02_207513</name>
</gene>
<sequence>MRSFVTCTVLASVASMVSAIGFEYPEGVPALEKRQDPGTPRYACHENCGTLITLGRTEGYCSTAEWSTRYDACMACANEFGIWMYYQSGVTNAAKACGQTPNPAPSGGAVTSAAAPVTTSAPAAASSSAPAAEQPASSSAAAPPANEQSSSAAAAASSTGAAAPATTLTTAASSGSSGAAATTSAAGTGSSAATATRVTSIGTSVVIVCAAWAWSLL</sequence>
<comment type="caution">
    <text evidence="1">The sequence shown here is derived from an EMBL/GenBank/DDBJ whole genome shotgun (WGS) entry which is preliminary data.</text>
</comment>
<protein>
    <submittedName>
        <fullName evidence="1">Uncharacterized protein</fullName>
    </submittedName>
</protein>
<proteinExistence type="predicted"/>
<organism evidence="1 2">
    <name type="scientific">Colletotrichum truncatum</name>
    <name type="common">Anthracnose fungus</name>
    <name type="synonym">Colletotrichum capsici</name>
    <dbReference type="NCBI Taxonomy" id="5467"/>
    <lineage>
        <taxon>Eukaryota</taxon>
        <taxon>Fungi</taxon>
        <taxon>Dikarya</taxon>
        <taxon>Ascomycota</taxon>
        <taxon>Pezizomycotina</taxon>
        <taxon>Sordariomycetes</taxon>
        <taxon>Hypocreomycetidae</taxon>
        <taxon>Glomerellales</taxon>
        <taxon>Glomerellaceae</taxon>
        <taxon>Colletotrichum</taxon>
        <taxon>Colletotrichum truncatum species complex</taxon>
    </lineage>
</organism>
<name>A0ACC3Z117_COLTU</name>
<keyword evidence="2" id="KW-1185">Reference proteome</keyword>
<accession>A0ACC3Z117</accession>
<evidence type="ECO:0000313" key="2">
    <source>
        <dbReference type="Proteomes" id="UP000805649"/>
    </source>
</evidence>
<reference evidence="1 2" key="1">
    <citation type="journal article" date="2020" name="Phytopathology">
        <title>Genome Sequence Resources of Colletotrichum truncatum, C. plurivorum, C. musicola, and C. sojae: Four Species Pathogenic to Soybean (Glycine max).</title>
        <authorList>
            <person name="Rogerio F."/>
            <person name="Boufleur T.R."/>
            <person name="Ciampi-Guillardi M."/>
            <person name="Sukno S.A."/>
            <person name="Thon M.R."/>
            <person name="Massola Junior N.S."/>
            <person name="Baroncelli R."/>
        </authorList>
    </citation>
    <scope>NUCLEOTIDE SEQUENCE [LARGE SCALE GENOMIC DNA]</scope>
    <source>
        <strain evidence="1 2">CMES1059</strain>
    </source>
</reference>